<keyword evidence="8" id="KW-0325">Glycoprotein</keyword>
<evidence type="ECO:0000256" key="5">
    <source>
        <dbReference type="ARBA" id="ARBA00022801"/>
    </source>
</evidence>
<organism evidence="10 11">
    <name type="scientific">Polysphondylium violaceum</name>
    <dbReference type="NCBI Taxonomy" id="133409"/>
    <lineage>
        <taxon>Eukaryota</taxon>
        <taxon>Amoebozoa</taxon>
        <taxon>Evosea</taxon>
        <taxon>Eumycetozoa</taxon>
        <taxon>Dictyostelia</taxon>
        <taxon>Dictyosteliales</taxon>
        <taxon>Dictyosteliaceae</taxon>
        <taxon>Polysphondylium</taxon>
    </lineage>
</organism>
<dbReference type="AlphaFoldDB" id="A0A8J4Q3P3"/>
<gene>
    <name evidence="10" type="ORF">CYY_000477</name>
</gene>
<keyword evidence="3" id="KW-0964">Secreted</keyword>
<reference evidence="10" key="1">
    <citation type="submission" date="2020-01" db="EMBL/GenBank/DDBJ databases">
        <title>Development of genomics and gene disruption for Polysphondylium violaceum indicates a role for the polyketide synthase stlB in stalk morphogenesis.</title>
        <authorList>
            <person name="Narita B."/>
            <person name="Kawabe Y."/>
            <person name="Kin K."/>
            <person name="Saito T."/>
            <person name="Gibbs R."/>
            <person name="Kuspa A."/>
            <person name="Muzny D."/>
            <person name="Queller D."/>
            <person name="Richards S."/>
            <person name="Strassman J."/>
            <person name="Sucgang R."/>
            <person name="Worley K."/>
            <person name="Schaap P."/>
        </authorList>
    </citation>
    <scope>NUCLEOTIDE SEQUENCE</scope>
    <source>
        <strain evidence="10">QSvi11</strain>
    </source>
</reference>
<sequence length="546" mass="61977">MIKRSILSLLLFFVIAVVCQTNLSTYSVRISNTGTGGFQVYAGNDSNAVAQASYANEMMTTGWGYISITTNPSFDDTTMAQAAGYIEGYLSQELIWATWSNTYVNEYNSAAVPDNILNFATENMVYIQQQIKANPTDPYWTHIYLVWSQMSSMVDGYNDATTDSSQQLSLMEFMLMNMDADLGDIIPSLNLTVSDFRKERAIMKGHFKKTDHCSGLIKFTDDLQELYTAHTSWSPYYVMVRMFKSYNFKYSTSSKAHVMMFSGYPATLASCDDFYLLDSRLVVTETTNGFINNELYSLITPNSVLSWMRSIVSNRIAKDGLTWCQTFSRENSGTYCNQWMITDYNKFQPGVKLHDGTLYILEQIPGYIEYADVTGVLRTGYWPSFNVPYFENVFNMSGFNDTSSSDYEPWESDPRSQIFRRDANKVQTLQDFQAIMRYNDYQNDPLSQGDAANQISSRYDLNLPTASDYDAFGGIDSKVTSLALLNQLTVLAQSGPTHDQQPPFEWSNGNWSAMYPTIGMPNTWDFGWVQFTDTTFTIPQSSNKNK</sequence>
<comment type="similarity">
    <text evidence="2 9">Belongs to the phospholipase B-like family.</text>
</comment>
<protein>
    <recommendedName>
        <fullName evidence="9">Phospholipase B-like</fullName>
        <ecNumber evidence="9">3.1.1.-</ecNumber>
    </recommendedName>
</protein>
<dbReference type="Gene3D" id="3.60.60.30">
    <property type="match status" value="1"/>
</dbReference>
<evidence type="ECO:0000313" key="10">
    <source>
        <dbReference type="EMBL" id="KAF2078187.1"/>
    </source>
</evidence>
<proteinExistence type="inferred from homology"/>
<feature type="signal peptide" evidence="9">
    <location>
        <begin position="1"/>
        <end position="21"/>
    </location>
</feature>
<comment type="function">
    <text evidence="9">Putative phospholipase.</text>
</comment>
<dbReference type="InterPro" id="IPR007000">
    <property type="entry name" value="PLipase_B-like"/>
</dbReference>
<comment type="caution">
    <text evidence="10">The sequence shown here is derived from an EMBL/GenBank/DDBJ whole genome shotgun (WGS) entry which is preliminary data.</text>
</comment>
<comment type="subcellular location">
    <subcellularLocation>
        <location evidence="1">Secreted</location>
    </subcellularLocation>
</comment>
<dbReference type="GO" id="GO:0004620">
    <property type="term" value="F:phospholipase activity"/>
    <property type="evidence" value="ECO:0007669"/>
    <property type="project" value="InterPro"/>
</dbReference>
<feature type="chain" id="PRO_5035337718" description="Phospholipase B-like" evidence="9">
    <location>
        <begin position="22"/>
        <end position="546"/>
    </location>
</feature>
<evidence type="ECO:0000256" key="3">
    <source>
        <dbReference type="ARBA" id="ARBA00022525"/>
    </source>
</evidence>
<dbReference type="GO" id="GO:0005576">
    <property type="term" value="C:extracellular region"/>
    <property type="evidence" value="ECO:0007669"/>
    <property type="project" value="UniProtKB-SubCell"/>
</dbReference>
<evidence type="ECO:0000313" key="11">
    <source>
        <dbReference type="Proteomes" id="UP000695562"/>
    </source>
</evidence>
<keyword evidence="6 9" id="KW-0442">Lipid degradation</keyword>
<evidence type="ECO:0000256" key="2">
    <source>
        <dbReference type="ARBA" id="ARBA00007835"/>
    </source>
</evidence>
<keyword evidence="5 9" id="KW-0378">Hydrolase</keyword>
<keyword evidence="11" id="KW-1185">Reference proteome</keyword>
<dbReference type="Pfam" id="PF04916">
    <property type="entry name" value="Phospholip_B"/>
    <property type="match status" value="1"/>
</dbReference>
<dbReference type="PANTHER" id="PTHR12370:SF4">
    <property type="entry name" value="PHOSPHOLIPASE B-LIKE PROTEIN B-RELATED"/>
    <property type="match status" value="1"/>
</dbReference>
<name>A0A8J4Q3P3_9MYCE</name>
<dbReference type="EC" id="3.1.1.-" evidence="9"/>
<evidence type="ECO:0000256" key="1">
    <source>
        <dbReference type="ARBA" id="ARBA00004613"/>
    </source>
</evidence>
<evidence type="ECO:0000256" key="6">
    <source>
        <dbReference type="ARBA" id="ARBA00022963"/>
    </source>
</evidence>
<dbReference type="GO" id="GO:0009395">
    <property type="term" value="P:phospholipid catabolic process"/>
    <property type="evidence" value="ECO:0007669"/>
    <property type="project" value="TreeGrafter"/>
</dbReference>
<dbReference type="OrthoDB" id="443524at2759"/>
<dbReference type="Proteomes" id="UP000695562">
    <property type="component" value="Unassembled WGS sequence"/>
</dbReference>
<evidence type="ECO:0000256" key="9">
    <source>
        <dbReference type="RuleBase" id="RU364138"/>
    </source>
</evidence>
<keyword evidence="7 9" id="KW-0443">Lipid metabolism</keyword>
<evidence type="ECO:0000256" key="7">
    <source>
        <dbReference type="ARBA" id="ARBA00023098"/>
    </source>
</evidence>
<accession>A0A8J4Q3P3</accession>
<evidence type="ECO:0000256" key="8">
    <source>
        <dbReference type="ARBA" id="ARBA00023180"/>
    </source>
</evidence>
<dbReference type="EMBL" id="AJWJ01000009">
    <property type="protein sequence ID" value="KAF2078187.1"/>
    <property type="molecule type" value="Genomic_DNA"/>
</dbReference>
<evidence type="ECO:0000256" key="4">
    <source>
        <dbReference type="ARBA" id="ARBA00022729"/>
    </source>
</evidence>
<dbReference type="PANTHER" id="PTHR12370">
    <property type="entry name" value="PHOSPHOLIPASE B-RELATED"/>
    <property type="match status" value="1"/>
</dbReference>
<keyword evidence="4 9" id="KW-0732">Signal</keyword>